<dbReference type="AlphaFoldDB" id="A0A843UIA3"/>
<gene>
    <name evidence="1" type="ORF">Taro_015741</name>
</gene>
<comment type="caution">
    <text evidence="1">The sequence shown here is derived from an EMBL/GenBank/DDBJ whole genome shotgun (WGS) entry which is preliminary data.</text>
</comment>
<dbReference type="Proteomes" id="UP000652761">
    <property type="component" value="Unassembled WGS sequence"/>
</dbReference>
<proteinExistence type="predicted"/>
<evidence type="ECO:0000313" key="1">
    <source>
        <dbReference type="EMBL" id="MQL83258.1"/>
    </source>
</evidence>
<reference evidence="1" key="1">
    <citation type="submission" date="2017-07" db="EMBL/GenBank/DDBJ databases">
        <title>Taro Niue Genome Assembly and Annotation.</title>
        <authorList>
            <person name="Atibalentja N."/>
            <person name="Keating K."/>
            <person name="Fields C.J."/>
        </authorList>
    </citation>
    <scope>NUCLEOTIDE SEQUENCE</scope>
    <source>
        <strain evidence="1">Niue_2</strain>
        <tissue evidence="1">Leaf</tissue>
    </source>
</reference>
<evidence type="ECO:0000313" key="2">
    <source>
        <dbReference type="Proteomes" id="UP000652761"/>
    </source>
</evidence>
<sequence length="98" mass="10901">MLGWFAACSRRIQANVDVGDSVVWDEASVEKALLLLYITLCSNDKSTTLLSLHCERPSADQPEGRTREDGILRPLHRCEETFISGNRCSGFRAGKVEC</sequence>
<dbReference type="EMBL" id="NMUH01000685">
    <property type="protein sequence ID" value="MQL83258.1"/>
    <property type="molecule type" value="Genomic_DNA"/>
</dbReference>
<organism evidence="1 2">
    <name type="scientific">Colocasia esculenta</name>
    <name type="common">Wild taro</name>
    <name type="synonym">Arum esculentum</name>
    <dbReference type="NCBI Taxonomy" id="4460"/>
    <lineage>
        <taxon>Eukaryota</taxon>
        <taxon>Viridiplantae</taxon>
        <taxon>Streptophyta</taxon>
        <taxon>Embryophyta</taxon>
        <taxon>Tracheophyta</taxon>
        <taxon>Spermatophyta</taxon>
        <taxon>Magnoliopsida</taxon>
        <taxon>Liliopsida</taxon>
        <taxon>Araceae</taxon>
        <taxon>Aroideae</taxon>
        <taxon>Colocasieae</taxon>
        <taxon>Colocasia</taxon>
    </lineage>
</organism>
<accession>A0A843UIA3</accession>
<keyword evidence="2" id="KW-1185">Reference proteome</keyword>
<protein>
    <submittedName>
        <fullName evidence="1">Uncharacterized protein</fullName>
    </submittedName>
</protein>
<name>A0A843UIA3_COLES</name>